<comment type="subcellular location">
    <subcellularLocation>
        <location evidence="1">Cell membrane</location>
        <topology evidence="1">Multi-pass membrane protein</topology>
    </subcellularLocation>
</comment>
<dbReference type="NCBIfam" id="TIGR00698">
    <property type="entry name" value="YeiH family putative sulfate export transporter"/>
    <property type="match status" value="1"/>
</dbReference>
<dbReference type="AlphaFoldDB" id="A0A0S4SDG5"/>
<accession>A0A0S4SDG5</accession>
<evidence type="ECO:0000256" key="1">
    <source>
        <dbReference type="ARBA" id="ARBA00004651"/>
    </source>
</evidence>
<sequence>MTHKDIYIKRRVKAWIFMMILGVCAYSLSLTEPFAKLGISALIIAVVLGAFFGNTAHSLVTLVSKTGVLAVCTKQILRLGVIFYGFRITMDEALSVGFGGVVSAAIIVFSTFLLGYFIGIKLGLDKKSAVLISSGSSICGAAAVLATNSVVNADSNRVAVAICTVVVFGSLGMFLYPLIYNLCFSGLSELEAGFMSGVSLHEVAHAVAAGNAIGEDGARVAVIVKMLRVLMLVPFLILLSVFSLYFLCEKKKGDKRGSFPYFAFWFIVALVVGSLPFFPRDTLMPLINLSDTFMLCVAMGALGLTITKNALKSAGKIPFILATILFFWLMFLGFILAKSFI</sequence>
<feature type="transmembrane region" description="Helical" evidence="7">
    <location>
        <begin position="317"/>
        <end position="337"/>
    </location>
</feature>
<keyword evidence="3" id="KW-1003">Cell membrane</keyword>
<protein>
    <submittedName>
        <fullName evidence="8">Membrane-fusion protein</fullName>
    </submittedName>
</protein>
<feature type="transmembrane region" description="Helical" evidence="7">
    <location>
        <begin position="158"/>
        <end position="180"/>
    </location>
</feature>
<dbReference type="Proteomes" id="UP000052237">
    <property type="component" value="Unassembled WGS sequence"/>
</dbReference>
<feature type="transmembrane region" description="Helical" evidence="7">
    <location>
        <begin position="284"/>
        <end position="305"/>
    </location>
</feature>
<dbReference type="Pfam" id="PF03601">
    <property type="entry name" value="Cons_hypoth698"/>
    <property type="match status" value="1"/>
</dbReference>
<keyword evidence="9" id="KW-1185">Reference proteome</keyword>
<evidence type="ECO:0000256" key="6">
    <source>
        <dbReference type="ARBA" id="ARBA00023136"/>
    </source>
</evidence>
<evidence type="ECO:0000313" key="8">
    <source>
        <dbReference type="EMBL" id="CUU83719.1"/>
    </source>
</evidence>
<feature type="transmembrane region" description="Helical" evidence="7">
    <location>
        <begin position="98"/>
        <end position="117"/>
    </location>
</feature>
<dbReference type="InterPro" id="IPR004630">
    <property type="entry name" value="UPF0324_YeiH-like"/>
</dbReference>
<comment type="caution">
    <text evidence="8">The sequence shown here is derived from an EMBL/GenBank/DDBJ whole genome shotgun (WGS) entry which is preliminary data.</text>
</comment>
<reference evidence="8 9" key="1">
    <citation type="submission" date="2015-11" db="EMBL/GenBank/DDBJ databases">
        <authorList>
            <consortium name="Pathogen Informatics"/>
        </authorList>
    </citation>
    <scope>NUCLEOTIDE SEQUENCE [LARGE SCALE GENOMIC DNA]</scope>
    <source>
        <strain evidence="8 9">006A-0059</strain>
    </source>
</reference>
<keyword evidence="6 7" id="KW-0472">Membrane</keyword>
<proteinExistence type="inferred from homology"/>
<comment type="similarity">
    <text evidence="2">Belongs to the UPF0324 family.</text>
</comment>
<dbReference type="PANTHER" id="PTHR30106:SF2">
    <property type="entry name" value="UPF0324 INNER MEMBRANE PROTEIN YEIH"/>
    <property type="match status" value="1"/>
</dbReference>
<name>A0A0S4SDG5_CAMHY</name>
<keyword evidence="5 7" id="KW-1133">Transmembrane helix</keyword>
<evidence type="ECO:0000256" key="2">
    <source>
        <dbReference type="ARBA" id="ARBA00007977"/>
    </source>
</evidence>
<feature type="transmembrane region" description="Helical" evidence="7">
    <location>
        <begin position="129"/>
        <end position="146"/>
    </location>
</feature>
<dbReference type="EMBL" id="FAVB01000003">
    <property type="protein sequence ID" value="CUU83719.1"/>
    <property type="molecule type" value="Genomic_DNA"/>
</dbReference>
<feature type="transmembrane region" description="Helical" evidence="7">
    <location>
        <begin position="226"/>
        <end position="247"/>
    </location>
</feature>
<evidence type="ECO:0000256" key="7">
    <source>
        <dbReference type="SAM" id="Phobius"/>
    </source>
</evidence>
<evidence type="ECO:0000313" key="9">
    <source>
        <dbReference type="Proteomes" id="UP000052237"/>
    </source>
</evidence>
<feature type="transmembrane region" description="Helical" evidence="7">
    <location>
        <begin position="259"/>
        <end position="278"/>
    </location>
</feature>
<evidence type="ECO:0000256" key="5">
    <source>
        <dbReference type="ARBA" id="ARBA00022989"/>
    </source>
</evidence>
<dbReference type="PANTHER" id="PTHR30106">
    <property type="entry name" value="INNER MEMBRANE PROTEIN YEIH-RELATED"/>
    <property type="match status" value="1"/>
</dbReference>
<feature type="transmembrane region" description="Helical" evidence="7">
    <location>
        <begin position="37"/>
        <end position="56"/>
    </location>
</feature>
<dbReference type="InterPro" id="IPR018383">
    <property type="entry name" value="UPF0324_pro"/>
</dbReference>
<evidence type="ECO:0000256" key="4">
    <source>
        <dbReference type="ARBA" id="ARBA00022692"/>
    </source>
</evidence>
<organism evidence="8 9">
    <name type="scientific">Campylobacter hyointestinalis subsp. hyointestinalis</name>
    <dbReference type="NCBI Taxonomy" id="91352"/>
    <lineage>
        <taxon>Bacteria</taxon>
        <taxon>Pseudomonadati</taxon>
        <taxon>Campylobacterota</taxon>
        <taxon>Epsilonproteobacteria</taxon>
        <taxon>Campylobacterales</taxon>
        <taxon>Campylobacteraceae</taxon>
        <taxon>Campylobacter</taxon>
    </lineage>
</organism>
<gene>
    <name evidence="8" type="primary">yeiH</name>
    <name evidence="8" type="ORF">ERS686654_01449</name>
</gene>
<feature type="transmembrane region" description="Helical" evidence="7">
    <location>
        <begin position="12"/>
        <end position="31"/>
    </location>
</feature>
<dbReference type="GO" id="GO:0005886">
    <property type="term" value="C:plasma membrane"/>
    <property type="evidence" value="ECO:0007669"/>
    <property type="project" value="UniProtKB-SubCell"/>
</dbReference>
<keyword evidence="4 7" id="KW-0812">Transmembrane</keyword>
<evidence type="ECO:0000256" key="3">
    <source>
        <dbReference type="ARBA" id="ARBA00022475"/>
    </source>
</evidence>
<dbReference type="RefSeq" id="WP_081315707.1">
    <property type="nucleotide sequence ID" value="NZ_FAVB01000003.1"/>
</dbReference>